<dbReference type="InterPro" id="IPR001279">
    <property type="entry name" value="Metallo-B-lactamas"/>
</dbReference>
<sequence>MPQPAPDQENRAARAKSRRKRLLLILLLLILTLGTALWAIDTLLAYTLCRGGRWEGPASDHFDGDRFFNLEATRTFGSGSGIKWLLGAGERGHYPTVAANEHRPELAPEVDGADWECTMINHATVLIRMGGLNILTDPVWSNEVSPVAGIGPSRHRPAGIAWDELPRIDVCLLSHDHYDHFDVDTLRRLQQRDKPLFIVPLGMRALLEYHIGEARIAERDWWQTVQLKDLAVTLTPAHHWSNRYRGSSNRNRSLWCGFWIEKKAGPAVYFAGDTAMTRAFGDIRQRLGRADLAIIPIGAYKPDWLRSHHISPDEALQAFRTLGAREALGCHFGTWQLGYEGYNETLQDLAAARGKYGISADRFRAAENGRSYRGRAARRRK</sequence>
<dbReference type="Proteomes" id="UP000823964">
    <property type="component" value="Unassembled WGS sequence"/>
</dbReference>
<comment type="caution">
    <text evidence="2">The sequence shown here is derived from an EMBL/GenBank/DDBJ whole genome shotgun (WGS) entry which is preliminary data.</text>
</comment>
<reference evidence="2" key="2">
    <citation type="submission" date="2021-04" db="EMBL/GenBank/DDBJ databases">
        <authorList>
            <person name="Gilroy R."/>
        </authorList>
    </citation>
    <scope>NUCLEOTIDE SEQUENCE</scope>
    <source>
        <strain evidence="2">14975</strain>
    </source>
</reference>
<dbReference type="Gene3D" id="3.60.15.10">
    <property type="entry name" value="Ribonuclease Z/Hydroxyacylglutathione hydrolase-like"/>
    <property type="match status" value="1"/>
</dbReference>
<reference evidence="2" key="1">
    <citation type="journal article" date="2021" name="PeerJ">
        <title>Extensive microbial diversity within the chicken gut microbiome revealed by metagenomics and culture.</title>
        <authorList>
            <person name="Gilroy R."/>
            <person name="Ravi A."/>
            <person name="Getino M."/>
            <person name="Pursley I."/>
            <person name="Horton D.L."/>
            <person name="Alikhan N.F."/>
            <person name="Baker D."/>
            <person name="Gharbi K."/>
            <person name="Hall N."/>
            <person name="Watson M."/>
            <person name="Adriaenssens E.M."/>
            <person name="Foster-Nyarko E."/>
            <person name="Jarju S."/>
            <person name="Secka A."/>
            <person name="Antonio M."/>
            <person name="Oren A."/>
            <person name="Chaudhuri R.R."/>
            <person name="La Ragione R."/>
            <person name="Hildebrand F."/>
            <person name="Pallen M.J."/>
        </authorList>
    </citation>
    <scope>NUCLEOTIDE SEQUENCE</scope>
    <source>
        <strain evidence="2">14975</strain>
    </source>
</reference>
<accession>A0A9D2AHY8</accession>
<dbReference type="InterPro" id="IPR036866">
    <property type="entry name" value="RibonucZ/Hydroxyglut_hydro"/>
</dbReference>
<dbReference type="Pfam" id="PF12706">
    <property type="entry name" value="Lactamase_B_2"/>
    <property type="match status" value="1"/>
</dbReference>
<dbReference type="EMBL" id="DXFQ01000161">
    <property type="protein sequence ID" value="HIX20632.1"/>
    <property type="molecule type" value="Genomic_DNA"/>
</dbReference>
<dbReference type="PANTHER" id="PTHR15032:SF4">
    <property type="entry name" value="N-ACYL-PHOSPHATIDYLETHANOLAMINE-HYDROLYZING PHOSPHOLIPASE D"/>
    <property type="match status" value="1"/>
</dbReference>
<organism evidence="2 3">
    <name type="scientific">Candidatus Akkermansia intestinigallinarum</name>
    <dbReference type="NCBI Taxonomy" id="2838431"/>
    <lineage>
        <taxon>Bacteria</taxon>
        <taxon>Pseudomonadati</taxon>
        <taxon>Verrucomicrobiota</taxon>
        <taxon>Verrucomicrobiia</taxon>
        <taxon>Verrucomicrobiales</taxon>
        <taxon>Akkermansiaceae</taxon>
        <taxon>Akkermansia</taxon>
    </lineage>
</organism>
<evidence type="ECO:0000313" key="2">
    <source>
        <dbReference type="EMBL" id="HIX20632.1"/>
    </source>
</evidence>
<evidence type="ECO:0000313" key="3">
    <source>
        <dbReference type="Proteomes" id="UP000823964"/>
    </source>
</evidence>
<dbReference type="SUPFAM" id="SSF56281">
    <property type="entry name" value="Metallo-hydrolase/oxidoreductase"/>
    <property type="match status" value="1"/>
</dbReference>
<dbReference type="GO" id="GO:0005737">
    <property type="term" value="C:cytoplasm"/>
    <property type="evidence" value="ECO:0007669"/>
    <property type="project" value="TreeGrafter"/>
</dbReference>
<evidence type="ECO:0000259" key="1">
    <source>
        <dbReference type="Pfam" id="PF12706"/>
    </source>
</evidence>
<proteinExistence type="predicted"/>
<protein>
    <submittedName>
        <fullName evidence="2">MBL fold metallo-hydrolase</fullName>
    </submittedName>
</protein>
<feature type="domain" description="Metallo-beta-lactamase" evidence="1">
    <location>
        <begin position="133"/>
        <end position="332"/>
    </location>
</feature>
<dbReference type="AlphaFoldDB" id="A0A9D2AHY8"/>
<name>A0A9D2AHY8_9BACT</name>
<gene>
    <name evidence="2" type="ORF">H9862_08550</name>
</gene>
<dbReference type="PANTHER" id="PTHR15032">
    <property type="entry name" value="N-ACYL-PHOSPHATIDYLETHANOLAMINE-HYDROLYZING PHOSPHOLIPASE D"/>
    <property type="match status" value="1"/>
</dbReference>